<feature type="binding site" evidence="1">
    <location>
        <position position="959"/>
    </location>
    <ligand>
        <name>2-oxoglutarate</name>
        <dbReference type="ChEBI" id="CHEBI:16810"/>
    </ligand>
</feature>
<dbReference type="RefSeq" id="XP_007328283.1">
    <property type="nucleotide sequence ID" value="XM_007328221.1"/>
</dbReference>
<feature type="compositionally biased region" description="Low complexity" evidence="2">
    <location>
        <begin position="245"/>
        <end position="256"/>
    </location>
</feature>
<dbReference type="GO" id="GO:0008198">
    <property type="term" value="F:ferrous iron binding"/>
    <property type="evidence" value="ECO:0007669"/>
    <property type="project" value="TreeGrafter"/>
</dbReference>
<feature type="region of interest" description="Disordered" evidence="2">
    <location>
        <begin position="140"/>
        <end position="171"/>
    </location>
</feature>
<evidence type="ECO:0000259" key="3">
    <source>
        <dbReference type="Pfam" id="PF13532"/>
    </source>
</evidence>
<dbReference type="GeneID" id="18826560"/>
<dbReference type="Pfam" id="PF13532">
    <property type="entry name" value="2OG-FeII_Oxy_2"/>
    <property type="match status" value="1"/>
</dbReference>
<dbReference type="Proteomes" id="UP000008493">
    <property type="component" value="Unassembled WGS sequence"/>
</dbReference>
<feature type="domain" description="Alpha-ketoglutarate-dependent dioxygenase AlkB-like" evidence="3">
    <location>
        <begin position="893"/>
        <end position="1026"/>
    </location>
</feature>
<dbReference type="PANTHER" id="PTHR31573:SF4">
    <property type="entry name" value="FE2OG DIOXYGENASE DOMAIN-CONTAINING PROTEIN"/>
    <property type="match status" value="1"/>
</dbReference>
<dbReference type="GO" id="GO:0006307">
    <property type="term" value="P:DNA alkylation repair"/>
    <property type="evidence" value="ECO:0007669"/>
    <property type="project" value="TreeGrafter"/>
</dbReference>
<dbReference type="InterPro" id="IPR032852">
    <property type="entry name" value="ALKBH2"/>
</dbReference>
<dbReference type="KEGG" id="abp:AGABI1DRAFT126690"/>
<feature type="region of interest" description="Disordered" evidence="2">
    <location>
        <begin position="241"/>
        <end position="303"/>
    </location>
</feature>
<evidence type="ECO:0000313" key="5">
    <source>
        <dbReference type="Proteomes" id="UP000008493"/>
    </source>
</evidence>
<name>K5WYR8_AGABU</name>
<sequence length="1030" mass="116413">MESAYLQSLPSLRHIASWDDKILLSQDPLQGIFASWKNLLAATKQTRSARESRLDGLKARLYEELSTKGIKSELHYWVNLAFNASPTPVKEKESTLRVEKRDLRLFIDIQWALFENDPDLLKMLTMEIRQRGGQYVSFTEPKSAASPKTPTGAIQKRKSPAVQRKKAHKRPVIVSVSRPTTRSRSDLWCAGVPDRATHHDDIAEASKRQSPRNATQAMREKDQGLERKSLVRVTRVSRFKRRRMGMSSSPSLSARSVAGRHRAKTDGALRSQKRQLKNKKCRRSSSQPMKGTPTFSSTQAPNGDIIREDCEITCEPLDNDYAVSSRQEEIPPLPLPPPHLDTLIRLDGSSGGPLPVTPLIREIQNSVEVKQLTSSPLLPAENITHKWLQEADDYSIDVEIDKPHTDSQASLPINCSPTVKPPLPGNPPIWAQSRQEVCESFDWFRSYQGGVYHSRNVARGYLLSAFAASRDIFTHGGRLIISHGGGKAQSVRTRQGQHIPQEAADQLAHDKSVRALLENYRTHQPIVLLIDDKYVQFPYDLGSKDITYAVLGFYTIVHAWAEYQPAENERGRVVRYKFAFQWCEAQGEPWWLKVDSSGSSGGEDLTRKLDDGLEYVEQSFAPFEHIEAISMQCLMCQVSSAQIYHESWACLNPDCPRFWLDMNDRLLSDELEYNFRFTQLAPASALAIPAEKLEPRLPGPTSPGLTTDYAYTRGWHCKDCGRLSCRLILFTMFIHNDASANFDGASRYKWEHWECMHCKVIIRIERSTKLTKADTKAVLPVAQRVRIATEFIFFAPPVSFKDSSIANDSGIEQQVFRIFELQPFDGSFGQCFTYRLPEGRGFIHHIKTSNPFWNKEADEIFEEYQEQASTGALPFRRWPLRAHKCRGALLTNYFSQNAGVPYQYVGGTENTLPFDKVPNAVVRARDLIQTRVKQALGRDETFNEVLSAAYMERQKMAFHTDDEIGLGPFVAGLSFGSPALMHFRLLARHCPEGVPRSIAITLVLRHGDVLAMDGAGVQQFYESVPEQISS</sequence>
<dbReference type="OMA" id="ENITHKW"/>
<dbReference type="InterPro" id="IPR027450">
    <property type="entry name" value="AlkB-like"/>
</dbReference>
<feature type="binding site" evidence="1">
    <location>
        <position position="962"/>
    </location>
    <ligand>
        <name>substrate</name>
    </ligand>
</feature>
<dbReference type="HOGENOM" id="CLU_291521_0_0_1"/>
<feature type="compositionally biased region" description="Polar residues" evidence="2">
    <location>
        <begin position="284"/>
        <end position="301"/>
    </location>
</feature>
<dbReference type="GO" id="GO:0035516">
    <property type="term" value="F:broad specificity oxidative DNA demethylase activity"/>
    <property type="evidence" value="ECO:0007669"/>
    <property type="project" value="TreeGrafter"/>
</dbReference>
<evidence type="ECO:0000313" key="4">
    <source>
        <dbReference type="EMBL" id="EKM80631.1"/>
    </source>
</evidence>
<dbReference type="Gene3D" id="2.60.120.590">
    <property type="entry name" value="Alpha-ketoglutarate-dependent dioxygenase AlkB-like"/>
    <property type="match status" value="1"/>
</dbReference>
<feature type="binding site" evidence="1">
    <location>
        <begin position="902"/>
        <end position="904"/>
    </location>
    <ligand>
        <name>substrate</name>
    </ligand>
</feature>
<dbReference type="STRING" id="597362.K5WYR8"/>
<dbReference type="eggNOG" id="ENOG502RXJJ">
    <property type="taxonomic scope" value="Eukaryota"/>
</dbReference>
<protein>
    <recommendedName>
        <fullName evidence="3">Alpha-ketoglutarate-dependent dioxygenase AlkB-like domain-containing protein</fullName>
    </recommendedName>
</protein>
<reference evidence="5" key="1">
    <citation type="journal article" date="2012" name="Proc. Natl. Acad. Sci. U.S.A.">
        <title>Genome sequence of the button mushroom Agaricus bisporus reveals mechanisms governing adaptation to a humic-rich ecological niche.</title>
        <authorList>
            <person name="Morin E."/>
            <person name="Kohler A."/>
            <person name="Baker A.R."/>
            <person name="Foulongne-Oriol M."/>
            <person name="Lombard V."/>
            <person name="Nagy L.G."/>
            <person name="Ohm R.A."/>
            <person name="Patyshakuliyeva A."/>
            <person name="Brun A."/>
            <person name="Aerts A.L."/>
            <person name="Bailey A.M."/>
            <person name="Billette C."/>
            <person name="Coutinho P.M."/>
            <person name="Deakin G."/>
            <person name="Doddapaneni H."/>
            <person name="Floudas D."/>
            <person name="Grimwood J."/>
            <person name="Hilden K."/>
            <person name="Kuees U."/>
            <person name="LaButti K.M."/>
            <person name="Lapidus A."/>
            <person name="Lindquist E.A."/>
            <person name="Lucas S.M."/>
            <person name="Murat C."/>
            <person name="Riley R.W."/>
            <person name="Salamov A.A."/>
            <person name="Schmutz J."/>
            <person name="Subramanian V."/>
            <person name="Woesten H.A.B."/>
            <person name="Xu J."/>
            <person name="Eastwood D.C."/>
            <person name="Foster G.D."/>
            <person name="Sonnenberg A.S."/>
            <person name="Cullen D."/>
            <person name="de Vries R.P."/>
            <person name="Lundell T."/>
            <person name="Hibbett D.S."/>
            <person name="Henrissat B."/>
            <person name="Burton K.S."/>
            <person name="Kerrigan R.W."/>
            <person name="Challen M.P."/>
            <person name="Grigoriev I.V."/>
            <person name="Martin F."/>
        </authorList>
    </citation>
    <scope>NUCLEOTIDE SEQUENCE [LARGE SCALE GENOMIC DNA]</scope>
    <source>
        <strain evidence="5">JB137-S8 / ATCC MYA-4627 / FGSC 10392</strain>
    </source>
</reference>
<dbReference type="PANTHER" id="PTHR31573">
    <property type="entry name" value="ALPHA-KETOGLUTARATE-DEPENDENT DIOXYGENASE ALKB HOMOLOG 2"/>
    <property type="match status" value="1"/>
</dbReference>
<dbReference type="InterPro" id="IPR037151">
    <property type="entry name" value="AlkB-like_sf"/>
</dbReference>
<keyword evidence="5" id="KW-1185">Reference proteome</keyword>
<accession>K5WYR8</accession>
<evidence type="ECO:0000256" key="2">
    <source>
        <dbReference type="SAM" id="MobiDB-lite"/>
    </source>
</evidence>
<dbReference type="EMBL" id="JH971388">
    <property type="protein sequence ID" value="EKM80631.1"/>
    <property type="molecule type" value="Genomic_DNA"/>
</dbReference>
<proteinExistence type="predicted"/>
<feature type="binding site" evidence="1">
    <location>
        <position position="950"/>
    </location>
    <ligand>
        <name>2-oxoglutarate</name>
        <dbReference type="ChEBI" id="CHEBI:16810"/>
    </ligand>
</feature>
<gene>
    <name evidence="4" type="ORF">AGABI1DRAFT_126690</name>
</gene>
<organism evidence="4 5">
    <name type="scientific">Agaricus bisporus var. burnettii (strain JB137-S8 / ATCC MYA-4627 / FGSC 10392)</name>
    <name type="common">White button mushroom</name>
    <dbReference type="NCBI Taxonomy" id="597362"/>
    <lineage>
        <taxon>Eukaryota</taxon>
        <taxon>Fungi</taxon>
        <taxon>Dikarya</taxon>
        <taxon>Basidiomycota</taxon>
        <taxon>Agaricomycotina</taxon>
        <taxon>Agaricomycetes</taxon>
        <taxon>Agaricomycetidae</taxon>
        <taxon>Agaricales</taxon>
        <taxon>Agaricineae</taxon>
        <taxon>Agaricaceae</taxon>
        <taxon>Agaricus</taxon>
    </lineage>
</organism>
<evidence type="ECO:0000256" key="1">
    <source>
        <dbReference type="PIRSR" id="PIRSR632852-1"/>
    </source>
</evidence>
<feature type="region of interest" description="Disordered" evidence="2">
    <location>
        <begin position="199"/>
        <end position="224"/>
    </location>
</feature>
<feature type="compositionally biased region" description="Basic residues" evidence="2">
    <location>
        <begin position="155"/>
        <end position="171"/>
    </location>
</feature>
<dbReference type="GO" id="GO:0051747">
    <property type="term" value="F:cytosine C-5 DNA demethylase activity"/>
    <property type="evidence" value="ECO:0007669"/>
    <property type="project" value="TreeGrafter"/>
</dbReference>
<dbReference type="InParanoid" id="K5WYR8"/>
<feature type="compositionally biased region" description="Basic residues" evidence="2">
    <location>
        <begin position="271"/>
        <end position="283"/>
    </location>
</feature>
<dbReference type="SUPFAM" id="SSF51197">
    <property type="entry name" value="Clavaminate synthase-like"/>
    <property type="match status" value="1"/>
</dbReference>
<dbReference type="AlphaFoldDB" id="K5WYR8"/>
<dbReference type="OrthoDB" id="2163491at2759"/>